<organism evidence="3 4">
    <name type="scientific">Marinobacter suaedae</name>
    <dbReference type="NCBI Taxonomy" id="3057675"/>
    <lineage>
        <taxon>Bacteria</taxon>
        <taxon>Pseudomonadati</taxon>
        <taxon>Pseudomonadota</taxon>
        <taxon>Gammaproteobacteria</taxon>
        <taxon>Pseudomonadales</taxon>
        <taxon>Marinobacteraceae</taxon>
        <taxon>Marinobacter</taxon>
    </lineage>
</organism>
<name>A0ABT8W0B7_9GAMM</name>
<dbReference type="Proteomes" id="UP001168640">
    <property type="component" value="Unassembled WGS sequence"/>
</dbReference>
<dbReference type="InterPro" id="IPR025392">
    <property type="entry name" value="DUF4124"/>
</dbReference>
<feature type="domain" description="DUF4124" evidence="2">
    <location>
        <begin position="62"/>
        <end position="95"/>
    </location>
</feature>
<proteinExistence type="predicted"/>
<evidence type="ECO:0000259" key="2">
    <source>
        <dbReference type="Pfam" id="PF13511"/>
    </source>
</evidence>
<keyword evidence="4" id="KW-1185">Reference proteome</keyword>
<dbReference type="RefSeq" id="WP_223795805.1">
    <property type="nucleotide sequence ID" value="NZ_JAUMIS010000001.1"/>
</dbReference>
<accession>A0ABT8W0B7</accession>
<dbReference type="Pfam" id="PF13511">
    <property type="entry name" value="DUF4124"/>
    <property type="match status" value="1"/>
</dbReference>
<feature type="region of interest" description="Disordered" evidence="1">
    <location>
        <begin position="93"/>
        <end position="124"/>
    </location>
</feature>
<reference evidence="3" key="1">
    <citation type="submission" date="2023-07" db="EMBL/GenBank/DDBJ databases">
        <title>Marinobacter sp. chi1 genome sequencing and assembly.</title>
        <authorList>
            <person name="Park S."/>
        </authorList>
    </citation>
    <scope>NUCLEOTIDE SEQUENCE</scope>
    <source>
        <strain evidence="3">Chi1</strain>
    </source>
</reference>
<dbReference type="EMBL" id="JAUMIS010000001">
    <property type="protein sequence ID" value="MDO3721693.1"/>
    <property type="molecule type" value="Genomic_DNA"/>
</dbReference>
<sequence>MITKWLLRLSFPALGLLMLLIFFGLEAPEQVTEPVAEEKQTDIPAFEGLVPTPVSIDGPDIIFKWRDNNGHWHFADQPPENDPWNSLAIERVSDSGTAAAPETDWQAPYHAPFAMSPTPGSNGS</sequence>
<comment type="caution">
    <text evidence="3">The sequence shown here is derived from an EMBL/GenBank/DDBJ whole genome shotgun (WGS) entry which is preliminary data.</text>
</comment>
<evidence type="ECO:0000256" key="1">
    <source>
        <dbReference type="SAM" id="MobiDB-lite"/>
    </source>
</evidence>
<evidence type="ECO:0000313" key="3">
    <source>
        <dbReference type="EMBL" id="MDO3721693.1"/>
    </source>
</evidence>
<gene>
    <name evidence="3" type="ORF">QVZ43_08140</name>
</gene>
<evidence type="ECO:0000313" key="4">
    <source>
        <dbReference type="Proteomes" id="UP001168640"/>
    </source>
</evidence>
<protein>
    <submittedName>
        <fullName evidence="3">DUF4124 domain-containing protein</fullName>
    </submittedName>
</protein>